<feature type="transmembrane region" description="Helical" evidence="2">
    <location>
        <begin position="150"/>
        <end position="170"/>
    </location>
</feature>
<evidence type="ECO:0000313" key="3">
    <source>
        <dbReference type="EMBL" id="GAA2376596.1"/>
    </source>
</evidence>
<feature type="transmembrane region" description="Helical" evidence="2">
    <location>
        <begin position="120"/>
        <end position="138"/>
    </location>
</feature>
<evidence type="ECO:0000313" key="4">
    <source>
        <dbReference type="Proteomes" id="UP001500253"/>
    </source>
</evidence>
<dbReference type="PANTHER" id="PTHR40761">
    <property type="entry name" value="CONSERVED INTEGRAL MEMBRANE ALANINE VALINE AND LEUCINE RICH PROTEIN-RELATED"/>
    <property type="match status" value="1"/>
</dbReference>
<dbReference type="SUPFAM" id="SSF103481">
    <property type="entry name" value="Multidrug resistance efflux transporter EmrE"/>
    <property type="match status" value="1"/>
</dbReference>
<keyword evidence="2" id="KW-0812">Transmembrane</keyword>
<proteinExistence type="predicted"/>
<keyword evidence="2" id="KW-0472">Membrane</keyword>
<comment type="caution">
    <text evidence="3">The sequence shown here is derived from an EMBL/GenBank/DDBJ whole genome shotgun (WGS) entry which is preliminary data.</text>
</comment>
<dbReference type="PANTHER" id="PTHR40761:SF1">
    <property type="entry name" value="CONSERVED INTEGRAL MEMBRANE ALANINE VALINE AND LEUCINE RICH PROTEIN-RELATED"/>
    <property type="match status" value="1"/>
</dbReference>
<feature type="transmembrane region" description="Helical" evidence="2">
    <location>
        <begin position="176"/>
        <end position="197"/>
    </location>
</feature>
<reference evidence="3 4" key="1">
    <citation type="journal article" date="2019" name="Int. J. Syst. Evol. Microbiol.">
        <title>The Global Catalogue of Microorganisms (GCM) 10K type strain sequencing project: providing services to taxonomists for standard genome sequencing and annotation.</title>
        <authorList>
            <consortium name="The Broad Institute Genomics Platform"/>
            <consortium name="The Broad Institute Genome Sequencing Center for Infectious Disease"/>
            <person name="Wu L."/>
            <person name="Ma J."/>
        </authorList>
    </citation>
    <scope>NUCLEOTIDE SEQUENCE [LARGE SCALE GENOMIC DNA]</scope>
    <source>
        <strain evidence="3 4">JCM 4316</strain>
    </source>
</reference>
<dbReference type="RefSeq" id="WP_346179540.1">
    <property type="nucleotide sequence ID" value="NZ_BAAASD010000095.1"/>
</dbReference>
<dbReference type="Gene3D" id="1.10.3730.20">
    <property type="match status" value="1"/>
</dbReference>
<evidence type="ECO:0000256" key="1">
    <source>
        <dbReference type="SAM" id="MobiDB-lite"/>
    </source>
</evidence>
<protein>
    <submittedName>
        <fullName evidence="3">DMT family transporter</fullName>
    </submittedName>
</protein>
<feature type="compositionally biased region" description="Low complexity" evidence="1">
    <location>
        <begin position="302"/>
        <end position="318"/>
    </location>
</feature>
<feature type="transmembrane region" description="Helical" evidence="2">
    <location>
        <begin position="66"/>
        <end position="88"/>
    </location>
</feature>
<dbReference type="InterPro" id="IPR037185">
    <property type="entry name" value="EmrE-like"/>
</dbReference>
<keyword evidence="4" id="KW-1185">Reference proteome</keyword>
<gene>
    <name evidence="3" type="ORF">GCM10010246_84340</name>
</gene>
<feature type="region of interest" description="Disordered" evidence="1">
    <location>
        <begin position="299"/>
        <end position="326"/>
    </location>
</feature>
<dbReference type="NCBIfam" id="NF038012">
    <property type="entry name" value="DMT_1"/>
    <property type="match status" value="1"/>
</dbReference>
<name>A0ABN3HDC5_9ACTN</name>
<dbReference type="Proteomes" id="UP001500253">
    <property type="component" value="Unassembled WGS sequence"/>
</dbReference>
<feature type="transmembrane region" description="Helical" evidence="2">
    <location>
        <begin position="209"/>
        <end position="231"/>
    </location>
</feature>
<evidence type="ECO:0000256" key="2">
    <source>
        <dbReference type="SAM" id="Phobius"/>
    </source>
</evidence>
<feature type="transmembrane region" description="Helical" evidence="2">
    <location>
        <begin position="243"/>
        <end position="263"/>
    </location>
</feature>
<accession>A0ABN3HDC5</accession>
<keyword evidence="2" id="KW-1133">Transmembrane helix</keyword>
<dbReference type="EMBL" id="BAAASD010000095">
    <property type="protein sequence ID" value="GAA2376596.1"/>
    <property type="molecule type" value="Genomic_DNA"/>
</dbReference>
<sequence length="326" mass="33602">MNDALTVLLALLSALGNGAASVLQRRAAMDQVEQERPRERGRGRRGWSRRARQSLLRLARLLRRPFWLAGAAAMVVSAVAQVGALAVGRLSVVQPLLVTELLFTLVVGSLVFRHRPDGRTWLSFVTLAAGLALFLVAADPSHGYSTARNGRWLPVGLLAALAVGVLIAVARALRGAARAAVLGGATAVCFACTAALIKEFTGRFPGGPAAVVTSWPLYAVCGAGLLGFLLLQSTLRAGTLAASQPALTLGDALVSIALGWVLFGERIVLGPRIIPEAVGVALMAVGIVGLTHAPAVADGWDTATRPTPRGARGARAARGTGGGGSP</sequence>
<feature type="transmembrane region" description="Helical" evidence="2">
    <location>
        <begin position="95"/>
        <end position="114"/>
    </location>
</feature>
<organism evidence="3 4">
    <name type="scientific">Streptomyces cuspidosporus</name>
    <dbReference type="NCBI Taxonomy" id="66882"/>
    <lineage>
        <taxon>Bacteria</taxon>
        <taxon>Bacillati</taxon>
        <taxon>Actinomycetota</taxon>
        <taxon>Actinomycetes</taxon>
        <taxon>Kitasatosporales</taxon>
        <taxon>Streptomycetaceae</taxon>
        <taxon>Streptomyces</taxon>
    </lineage>
</organism>